<comment type="pathway">
    <text evidence="2">Carbohydrate metabolism; pentose and glucuronate interconversion.</text>
</comment>
<dbReference type="HOGENOM" id="CLU_518480_0_0_11"/>
<dbReference type="AlphaFoldDB" id="A0A0F6WR94"/>
<evidence type="ECO:0000256" key="3">
    <source>
        <dbReference type="ARBA" id="ARBA00008397"/>
    </source>
</evidence>
<evidence type="ECO:0000313" key="7">
    <source>
        <dbReference type="EMBL" id="AKF28288.1"/>
    </source>
</evidence>
<gene>
    <name evidence="7" type="ORF">YH66_12455</name>
</gene>
<protein>
    <recommendedName>
        <fullName evidence="5">Uronate isomerase</fullName>
        <ecNumber evidence="4">5.3.1.12</ecNumber>
    </recommendedName>
</protein>
<dbReference type="PANTHER" id="PTHR30068:SF4">
    <property type="entry name" value="URONATE ISOMERASE"/>
    <property type="match status" value="1"/>
</dbReference>
<name>A0A0F6WR94_9CORY</name>
<evidence type="ECO:0000256" key="4">
    <source>
        <dbReference type="ARBA" id="ARBA00012546"/>
    </source>
</evidence>
<evidence type="ECO:0000256" key="5">
    <source>
        <dbReference type="ARBA" id="ARBA00020555"/>
    </source>
</evidence>
<sequence>MTTSHASHPDRLLPADPGTRDIARRLLAHVEDLPIISPHGHLEASMFVKDEAFPDPTSLLISPDHYLTRMMHSAGVDLADLRVGGHEGKSAREAWRIFMSHWDLYAGTATGYWVEQEFEHVFGINAERLNVGTPEHADAIFDELTDILAKPDFRPRALAEQFNLEVLATTDDPLDDLADHKALADDPTFSPRVLPTFRPDAYTKMYNAGWAEKTTKLIDTAGDGKAGWEGYLQAMRNRRQYFINHGATSADHGLHDTDTTPLSHEDAQKILDKGLAGTATLAEMRAFEANTTYRFAEMSQEDGLVMTIHPGVYRNHSASAQKKFGADIGADIPFQMEFTNGLRPLLSDFGENKDLISDSSFNRWLRTVSLRSTQDADMAAASNLAANSKMAHQNTRDILDAVSDGGVMLGRNGALVLGPVVGTLHIKFIAPLNKRVERVMYKTGLSEAAAAEQYALEDRLREEMAHALYQWNPGRDENYDLVINTGSMTYERIVDLVVETYARKYPLHVRIIPNGKDQ</sequence>
<dbReference type="GO" id="GO:0008880">
    <property type="term" value="F:glucuronate isomerase activity"/>
    <property type="evidence" value="ECO:0007669"/>
    <property type="project" value="UniProtKB-EC"/>
</dbReference>
<accession>A0A0F6WR94</accession>
<evidence type="ECO:0000256" key="2">
    <source>
        <dbReference type="ARBA" id="ARBA00004892"/>
    </source>
</evidence>
<keyword evidence="6 7" id="KW-0413">Isomerase</keyword>
<comment type="similarity">
    <text evidence="3">Belongs to the metallo-dependent hydrolases superfamily. Uronate isomerase family.</text>
</comment>
<dbReference type="Proteomes" id="UP000034037">
    <property type="component" value="Chromosome"/>
</dbReference>
<dbReference type="RefSeq" id="WP_034983133.1">
    <property type="nucleotide sequence ID" value="NZ_CP011309.1"/>
</dbReference>
<dbReference type="GO" id="GO:0042840">
    <property type="term" value="P:D-glucuronate catabolic process"/>
    <property type="evidence" value="ECO:0007669"/>
    <property type="project" value="TreeGrafter"/>
</dbReference>
<proteinExistence type="inferred from homology"/>
<dbReference type="Pfam" id="PF02614">
    <property type="entry name" value="UxaC"/>
    <property type="match status" value="1"/>
</dbReference>
<dbReference type="PATRIC" id="fig|92706.3.peg.2607"/>
<dbReference type="EMBL" id="CP011309">
    <property type="protein sequence ID" value="AKF28288.1"/>
    <property type="molecule type" value="Genomic_DNA"/>
</dbReference>
<dbReference type="InterPro" id="IPR032466">
    <property type="entry name" value="Metal_Hydrolase"/>
</dbReference>
<keyword evidence="8" id="KW-1185">Reference proteome</keyword>
<dbReference type="NCBIfam" id="NF002794">
    <property type="entry name" value="PRK02925.1"/>
    <property type="match status" value="1"/>
</dbReference>
<dbReference type="GO" id="GO:0019698">
    <property type="term" value="P:D-galacturonate catabolic process"/>
    <property type="evidence" value="ECO:0007669"/>
    <property type="project" value="TreeGrafter"/>
</dbReference>
<evidence type="ECO:0000313" key="8">
    <source>
        <dbReference type="Proteomes" id="UP000034037"/>
    </source>
</evidence>
<dbReference type="Gene3D" id="3.20.20.140">
    <property type="entry name" value="Metal-dependent hydrolases"/>
    <property type="match status" value="2"/>
</dbReference>
<dbReference type="Pfam" id="PF13189">
    <property type="entry name" value="Cytidylate_kin2"/>
    <property type="match status" value="1"/>
</dbReference>
<dbReference type="UniPathway" id="UPA00246"/>
<dbReference type="InterPro" id="IPR003766">
    <property type="entry name" value="Uronate_isomerase"/>
</dbReference>
<reference evidence="7 8" key="1">
    <citation type="submission" date="2015-04" db="EMBL/GenBank/DDBJ databases">
        <title>Complete Genome Sequence of Brevibacterium flavum ATCC 15168.</title>
        <authorList>
            <person name="Ahn J."/>
            <person name="Park G."/>
            <person name="Jeon W."/>
            <person name="Jang Y."/>
            <person name="Jang M."/>
            <person name="Lee H."/>
            <person name="Lee H."/>
        </authorList>
    </citation>
    <scope>NUCLEOTIDE SEQUENCE [LARGE SCALE GENOMIC DNA]</scope>
    <source>
        <strain evidence="7 8">ATCC 15168</strain>
    </source>
</reference>
<dbReference type="SUPFAM" id="SSF51556">
    <property type="entry name" value="Metallo-dependent hydrolases"/>
    <property type="match status" value="1"/>
</dbReference>
<organism evidence="7 8">
    <name type="scientific">[Brevibacterium] flavum</name>
    <dbReference type="NCBI Taxonomy" id="92706"/>
    <lineage>
        <taxon>Bacteria</taxon>
        <taxon>Bacillati</taxon>
        <taxon>Actinomycetota</taxon>
        <taxon>Actinomycetes</taxon>
        <taxon>Mycobacteriales</taxon>
        <taxon>Corynebacteriaceae</taxon>
        <taxon>Corynebacterium</taxon>
    </lineage>
</organism>
<evidence type="ECO:0000256" key="6">
    <source>
        <dbReference type="ARBA" id="ARBA00023235"/>
    </source>
</evidence>
<dbReference type="PANTHER" id="PTHR30068">
    <property type="entry name" value="URONATE ISOMERASE"/>
    <property type="match status" value="1"/>
</dbReference>
<comment type="catalytic activity">
    <reaction evidence="1">
        <text>D-glucuronate = D-fructuronate</text>
        <dbReference type="Rhea" id="RHEA:13049"/>
        <dbReference type="ChEBI" id="CHEBI:58720"/>
        <dbReference type="ChEBI" id="CHEBI:59863"/>
        <dbReference type="EC" id="5.3.1.12"/>
    </reaction>
</comment>
<dbReference type="EC" id="5.3.1.12" evidence="4"/>
<evidence type="ECO:0000256" key="1">
    <source>
        <dbReference type="ARBA" id="ARBA00001165"/>
    </source>
</evidence>